<dbReference type="InterPro" id="IPR046373">
    <property type="entry name" value="Acyl-CoA_Oxase/DH_mid-dom_sf"/>
</dbReference>
<name>A0A6N7YJV9_9PSEU</name>
<dbReference type="Gene3D" id="1.10.540.10">
    <property type="entry name" value="Acyl-CoA dehydrogenase/oxidase, N-terminal domain"/>
    <property type="match status" value="1"/>
</dbReference>
<keyword evidence="11" id="KW-1185">Reference proteome</keyword>
<organism evidence="10 11">
    <name type="scientific">Amycolatopsis pithecellobii</name>
    <dbReference type="NCBI Taxonomy" id="664692"/>
    <lineage>
        <taxon>Bacteria</taxon>
        <taxon>Bacillati</taxon>
        <taxon>Actinomycetota</taxon>
        <taxon>Actinomycetes</taxon>
        <taxon>Pseudonocardiales</taxon>
        <taxon>Pseudonocardiaceae</taxon>
        <taxon>Amycolatopsis</taxon>
    </lineage>
</organism>
<gene>
    <name evidence="10" type="ORF">GKO32_04170</name>
</gene>
<evidence type="ECO:0000256" key="4">
    <source>
        <dbReference type="ARBA" id="ARBA00022827"/>
    </source>
</evidence>
<dbReference type="InterPro" id="IPR037069">
    <property type="entry name" value="AcylCoA_DH/ox_N_sf"/>
</dbReference>
<evidence type="ECO:0000256" key="3">
    <source>
        <dbReference type="ARBA" id="ARBA00022630"/>
    </source>
</evidence>
<evidence type="ECO:0000259" key="8">
    <source>
        <dbReference type="Pfam" id="PF02770"/>
    </source>
</evidence>
<dbReference type="OrthoDB" id="4759677at2"/>
<dbReference type="PANTHER" id="PTHR43292:SF3">
    <property type="entry name" value="ACYL-COA DEHYDROGENASE FADE29"/>
    <property type="match status" value="1"/>
</dbReference>
<dbReference type="Gene3D" id="1.20.140.10">
    <property type="entry name" value="Butyryl-CoA Dehydrogenase, subunit A, domain 3"/>
    <property type="match status" value="1"/>
</dbReference>
<evidence type="ECO:0000256" key="1">
    <source>
        <dbReference type="ARBA" id="ARBA00001974"/>
    </source>
</evidence>
<dbReference type="PANTHER" id="PTHR43292">
    <property type="entry name" value="ACYL-COA DEHYDROGENASE"/>
    <property type="match status" value="1"/>
</dbReference>
<reference evidence="10 11" key="1">
    <citation type="submission" date="2019-11" db="EMBL/GenBank/DDBJ databases">
        <title>Draft genome of Amycolatopsis RM579.</title>
        <authorList>
            <person name="Duangmal K."/>
            <person name="Mingma R."/>
        </authorList>
    </citation>
    <scope>NUCLEOTIDE SEQUENCE [LARGE SCALE GENOMIC DNA]</scope>
    <source>
        <strain evidence="10 11">RM579</strain>
    </source>
</reference>
<evidence type="ECO:0000256" key="6">
    <source>
        <dbReference type="RuleBase" id="RU362125"/>
    </source>
</evidence>
<dbReference type="InterPro" id="IPR009100">
    <property type="entry name" value="AcylCoA_DH/oxidase_NM_dom_sf"/>
</dbReference>
<dbReference type="EMBL" id="WMBA01000004">
    <property type="protein sequence ID" value="MTD53177.1"/>
    <property type="molecule type" value="Genomic_DNA"/>
</dbReference>
<dbReference type="RefSeq" id="WP_154755425.1">
    <property type="nucleotide sequence ID" value="NZ_WMBA01000004.1"/>
</dbReference>
<dbReference type="InterPro" id="IPR006091">
    <property type="entry name" value="Acyl-CoA_Oxase/DH_mid-dom"/>
</dbReference>
<keyword evidence="3 6" id="KW-0285">Flavoprotein</keyword>
<dbReference type="Pfam" id="PF00441">
    <property type="entry name" value="Acyl-CoA_dh_1"/>
    <property type="match status" value="1"/>
</dbReference>
<dbReference type="GO" id="GO:0005886">
    <property type="term" value="C:plasma membrane"/>
    <property type="evidence" value="ECO:0007669"/>
    <property type="project" value="TreeGrafter"/>
</dbReference>
<dbReference type="Proteomes" id="UP000440096">
    <property type="component" value="Unassembled WGS sequence"/>
</dbReference>
<protein>
    <submittedName>
        <fullName evidence="10">Acyl-CoA dehydrogenase</fullName>
    </submittedName>
</protein>
<sequence length="388" mass="42777">MSFRLSSSARQFGDRVRRWLAEELDPAWQQRYQPSTPEWIEFQRDWDRALYRAGWGAIFWPSEFGGLDATAEERVVFAKVMAEAGAPEGLGKLAKRLLAPVLIHHGDAAQRERYLPPILRGEMVWAQGFSEPEAGSDLASLRTTGTVDGDQLVLSGHKIWTSHAWYCDAIFALVRTARLQRKQAGISFVLVPADAPGVSISKIQQIDGRAELSEVFFDDVRIPIGNVVGALGDGWRIAKTLLRYERGAEMAFVRSAEIRHSVRELTADLSASRVNIDDRVRQGLGRLEAAYLAAELNSLRLLGSQADGDPPGDLSAVVKLQQSEEWRRGTVDGLHLLGGGALSRGHRHFGRYFHARPATIASGSSEIQREIIAHRLLGLPAGTRAGTT</sequence>
<accession>A0A6N7YJV9</accession>
<evidence type="ECO:0000256" key="5">
    <source>
        <dbReference type="ARBA" id="ARBA00023002"/>
    </source>
</evidence>
<dbReference type="InterPro" id="IPR013786">
    <property type="entry name" value="AcylCoA_DH/ox_N"/>
</dbReference>
<dbReference type="GO" id="GO:0050660">
    <property type="term" value="F:flavin adenine dinucleotide binding"/>
    <property type="evidence" value="ECO:0007669"/>
    <property type="project" value="InterPro"/>
</dbReference>
<dbReference type="SUPFAM" id="SSF56645">
    <property type="entry name" value="Acyl-CoA dehydrogenase NM domain-like"/>
    <property type="match status" value="1"/>
</dbReference>
<evidence type="ECO:0000259" key="7">
    <source>
        <dbReference type="Pfam" id="PF00441"/>
    </source>
</evidence>
<proteinExistence type="inferred from homology"/>
<feature type="domain" description="Acyl-CoA dehydrogenase/oxidase N-terminal" evidence="9">
    <location>
        <begin position="9"/>
        <end position="122"/>
    </location>
</feature>
<keyword evidence="4 6" id="KW-0274">FAD</keyword>
<dbReference type="Pfam" id="PF02771">
    <property type="entry name" value="Acyl-CoA_dh_N"/>
    <property type="match status" value="1"/>
</dbReference>
<keyword evidence="5 6" id="KW-0560">Oxidoreductase</keyword>
<dbReference type="InterPro" id="IPR052161">
    <property type="entry name" value="Mycobact_Acyl-CoA_DH"/>
</dbReference>
<dbReference type="Pfam" id="PF02770">
    <property type="entry name" value="Acyl-CoA_dh_M"/>
    <property type="match status" value="1"/>
</dbReference>
<evidence type="ECO:0000313" key="10">
    <source>
        <dbReference type="EMBL" id="MTD53177.1"/>
    </source>
</evidence>
<evidence type="ECO:0000259" key="9">
    <source>
        <dbReference type="Pfam" id="PF02771"/>
    </source>
</evidence>
<dbReference type="GO" id="GO:0016627">
    <property type="term" value="F:oxidoreductase activity, acting on the CH-CH group of donors"/>
    <property type="evidence" value="ECO:0007669"/>
    <property type="project" value="InterPro"/>
</dbReference>
<evidence type="ECO:0000313" key="11">
    <source>
        <dbReference type="Proteomes" id="UP000440096"/>
    </source>
</evidence>
<evidence type="ECO:0000256" key="2">
    <source>
        <dbReference type="ARBA" id="ARBA00009347"/>
    </source>
</evidence>
<dbReference type="InterPro" id="IPR009075">
    <property type="entry name" value="AcylCo_DH/oxidase_C"/>
</dbReference>
<dbReference type="SUPFAM" id="SSF47203">
    <property type="entry name" value="Acyl-CoA dehydrogenase C-terminal domain-like"/>
    <property type="match status" value="1"/>
</dbReference>
<comment type="caution">
    <text evidence="10">The sequence shown here is derived from an EMBL/GenBank/DDBJ whole genome shotgun (WGS) entry which is preliminary data.</text>
</comment>
<dbReference type="AlphaFoldDB" id="A0A6N7YJV9"/>
<feature type="domain" description="Acyl-CoA dehydrogenase/oxidase C-terminal" evidence="7">
    <location>
        <begin position="232"/>
        <end position="377"/>
    </location>
</feature>
<comment type="cofactor">
    <cofactor evidence="1 6">
        <name>FAD</name>
        <dbReference type="ChEBI" id="CHEBI:57692"/>
    </cofactor>
</comment>
<dbReference type="Gene3D" id="2.40.110.10">
    <property type="entry name" value="Butyryl-CoA Dehydrogenase, subunit A, domain 2"/>
    <property type="match status" value="1"/>
</dbReference>
<feature type="domain" description="Acyl-CoA oxidase/dehydrogenase middle" evidence="8">
    <location>
        <begin position="126"/>
        <end position="220"/>
    </location>
</feature>
<comment type="similarity">
    <text evidence="2 6">Belongs to the acyl-CoA dehydrogenase family.</text>
</comment>
<dbReference type="InterPro" id="IPR036250">
    <property type="entry name" value="AcylCo_DH-like_C"/>
</dbReference>